<name>A0A8S4QS87_9NEOP</name>
<sequence>MNALKLPLKMARQLSGGARGGRVYFFLGFLGFRERLLALHSGQMGALRWICWWHDRHDFMGGGCCLQHGALSGHCSPRAHSPTLTPAIQQTDSASHLIANLPTEFISPWLNKSKPSPQQT</sequence>
<keyword evidence="2" id="KW-1185">Reference proteome</keyword>
<proteinExistence type="predicted"/>
<accession>A0A8S4QS87</accession>
<gene>
    <name evidence="1" type="primary">jg429</name>
    <name evidence="1" type="ORF">PAEG_LOCUS6186</name>
</gene>
<protein>
    <submittedName>
        <fullName evidence="1">Jg429 protein</fullName>
    </submittedName>
</protein>
<evidence type="ECO:0000313" key="1">
    <source>
        <dbReference type="EMBL" id="CAH2218350.1"/>
    </source>
</evidence>
<evidence type="ECO:0000313" key="2">
    <source>
        <dbReference type="Proteomes" id="UP000838756"/>
    </source>
</evidence>
<organism evidence="1 2">
    <name type="scientific">Pararge aegeria aegeria</name>
    <dbReference type="NCBI Taxonomy" id="348720"/>
    <lineage>
        <taxon>Eukaryota</taxon>
        <taxon>Metazoa</taxon>
        <taxon>Ecdysozoa</taxon>
        <taxon>Arthropoda</taxon>
        <taxon>Hexapoda</taxon>
        <taxon>Insecta</taxon>
        <taxon>Pterygota</taxon>
        <taxon>Neoptera</taxon>
        <taxon>Endopterygota</taxon>
        <taxon>Lepidoptera</taxon>
        <taxon>Glossata</taxon>
        <taxon>Ditrysia</taxon>
        <taxon>Papilionoidea</taxon>
        <taxon>Nymphalidae</taxon>
        <taxon>Satyrinae</taxon>
        <taxon>Satyrini</taxon>
        <taxon>Parargina</taxon>
        <taxon>Pararge</taxon>
    </lineage>
</organism>
<reference evidence="1" key="1">
    <citation type="submission" date="2022-03" db="EMBL/GenBank/DDBJ databases">
        <authorList>
            <person name="Lindestad O."/>
        </authorList>
    </citation>
    <scope>NUCLEOTIDE SEQUENCE</scope>
</reference>
<comment type="caution">
    <text evidence="1">The sequence shown here is derived from an EMBL/GenBank/DDBJ whole genome shotgun (WGS) entry which is preliminary data.</text>
</comment>
<dbReference type="Proteomes" id="UP000838756">
    <property type="component" value="Unassembled WGS sequence"/>
</dbReference>
<dbReference type="EMBL" id="CAKXAJ010019452">
    <property type="protein sequence ID" value="CAH2218350.1"/>
    <property type="molecule type" value="Genomic_DNA"/>
</dbReference>
<dbReference type="AlphaFoldDB" id="A0A8S4QS87"/>